<proteinExistence type="predicted"/>
<sequence>MRRTTALLLVFSSLVCSTGCRSKPTIGEQQKCSALADSYLRSHGYSNEVLFRIVAKVQTHFNPRTQLCAFKFLVGHADASTQELFIVDAAEGSQLGHIMTPTGQWEKPTLCEVKETKGVEDCKGLSDFDNKALIYIPEK</sequence>
<dbReference type="RefSeq" id="WP_130424018.1">
    <property type="nucleotide sequence ID" value="NZ_SHKW01000002.1"/>
</dbReference>
<protein>
    <submittedName>
        <fullName evidence="1">Uncharacterized protein</fullName>
    </submittedName>
</protein>
<dbReference type="AlphaFoldDB" id="A0A4Q7YGJ8"/>
<evidence type="ECO:0000313" key="1">
    <source>
        <dbReference type="EMBL" id="RZU35621.1"/>
    </source>
</evidence>
<organism evidence="1 2">
    <name type="scientific">Edaphobacter modestus</name>
    <dbReference type="NCBI Taxonomy" id="388466"/>
    <lineage>
        <taxon>Bacteria</taxon>
        <taxon>Pseudomonadati</taxon>
        <taxon>Acidobacteriota</taxon>
        <taxon>Terriglobia</taxon>
        <taxon>Terriglobales</taxon>
        <taxon>Acidobacteriaceae</taxon>
        <taxon>Edaphobacter</taxon>
    </lineage>
</organism>
<dbReference type="Proteomes" id="UP000292958">
    <property type="component" value="Unassembled WGS sequence"/>
</dbReference>
<comment type="caution">
    <text evidence="1">The sequence shown here is derived from an EMBL/GenBank/DDBJ whole genome shotgun (WGS) entry which is preliminary data.</text>
</comment>
<gene>
    <name evidence="1" type="ORF">BDD14_5705</name>
</gene>
<accession>A0A4Q7YGJ8</accession>
<dbReference type="EMBL" id="SHKW01000002">
    <property type="protein sequence ID" value="RZU35621.1"/>
    <property type="molecule type" value="Genomic_DNA"/>
</dbReference>
<keyword evidence="2" id="KW-1185">Reference proteome</keyword>
<evidence type="ECO:0000313" key="2">
    <source>
        <dbReference type="Proteomes" id="UP000292958"/>
    </source>
</evidence>
<reference evidence="1 2" key="1">
    <citation type="submission" date="2019-02" db="EMBL/GenBank/DDBJ databases">
        <title>Genomic Encyclopedia of Archaeal and Bacterial Type Strains, Phase II (KMG-II): from individual species to whole genera.</title>
        <authorList>
            <person name="Goeker M."/>
        </authorList>
    </citation>
    <scope>NUCLEOTIDE SEQUENCE [LARGE SCALE GENOMIC DNA]</scope>
    <source>
        <strain evidence="1 2">DSM 18101</strain>
    </source>
</reference>
<name>A0A4Q7YGJ8_9BACT</name>